<sequence length="400" mass="45459">MSIFKDPSVVMSPLAFAEACSWHHVEQAGFKPTYIAKADFELLLPLLYLLKVGIAKIRNTRHHVFMGYCGSNERGSERERDGESSIWTHMYHSTHMEIRGPLLGATSPGTGRFPVMDVKGFNTHENRDHLVMMEKTLGPISSHMIHRTRKQKYFYKVSLVWDENSSDGRSRMLCLGEFYKRSKKSELIVDTDVRYSEPGGGKRYPGIPTSSSLLRAFFQSKYSVTCPDAWNGDCFGYPGFFAFPYEVEYCSFKVYFVTELKPGPKEVLAQAYYLGGPRPMPGPTAISGSCKLLQSSQILDQTHRGITMRLERTSQVWKRMLFTSLHKKEAEEQGILDAEETETGIRTLSSFPMKGLDQMIQKAPLARIVLNIKSKCDFGFLVKKSRVLREDDLLKSFGHI</sequence>
<dbReference type="Gene3D" id="1.10.510.10">
    <property type="entry name" value="Transferase(Phosphotransferase) domain 1"/>
    <property type="match status" value="1"/>
</dbReference>
<keyword evidence="9" id="KW-1185">Reference proteome</keyword>
<comment type="caution">
    <text evidence="8">The sequence shown here is derived from an EMBL/GenBank/DDBJ whole genome shotgun (WGS) entry which is preliminary data.</text>
</comment>
<dbReference type="Proteomes" id="UP001488838">
    <property type="component" value="Unassembled WGS sequence"/>
</dbReference>
<dbReference type="PANTHER" id="PTHR45646:SF10">
    <property type="entry name" value="DUAL SPECIFICITY PROTEIN KINASE CLK3"/>
    <property type="match status" value="1"/>
</dbReference>
<dbReference type="GO" id="GO:0004674">
    <property type="term" value="F:protein serine/threonine kinase activity"/>
    <property type="evidence" value="ECO:0007669"/>
    <property type="project" value="UniProtKB-KW"/>
</dbReference>
<gene>
    <name evidence="8" type="ORF">U0070_025360</name>
</gene>
<reference evidence="8 9" key="1">
    <citation type="journal article" date="2023" name="bioRxiv">
        <title>Conserved and derived expression patterns and positive selection on dental genes reveal complex evolutionary context of ever-growing rodent molars.</title>
        <authorList>
            <person name="Calamari Z.T."/>
            <person name="Song A."/>
            <person name="Cohen E."/>
            <person name="Akter M."/>
            <person name="Roy R.D."/>
            <person name="Hallikas O."/>
            <person name="Christensen M.M."/>
            <person name="Li P."/>
            <person name="Marangoni P."/>
            <person name="Jernvall J."/>
            <person name="Klein O.D."/>
        </authorList>
    </citation>
    <scope>NUCLEOTIDE SEQUENCE [LARGE SCALE GENOMIC DNA]</scope>
    <source>
        <strain evidence="8">V071</strain>
    </source>
</reference>
<dbReference type="EMBL" id="JBBHLL010000027">
    <property type="protein sequence ID" value="KAK7828244.1"/>
    <property type="molecule type" value="Genomic_DNA"/>
</dbReference>
<accession>A0AAW0JMR3</accession>
<dbReference type="GO" id="GO:0043484">
    <property type="term" value="P:regulation of RNA splicing"/>
    <property type="evidence" value="ECO:0007669"/>
    <property type="project" value="TreeGrafter"/>
</dbReference>
<keyword evidence="6" id="KW-0067">ATP-binding</keyword>
<dbReference type="PANTHER" id="PTHR45646">
    <property type="entry name" value="SERINE/THREONINE-PROTEIN KINASE DOA-RELATED"/>
    <property type="match status" value="1"/>
</dbReference>
<keyword evidence="3" id="KW-0808">Transferase</keyword>
<evidence type="ECO:0000256" key="4">
    <source>
        <dbReference type="ARBA" id="ARBA00022741"/>
    </source>
</evidence>
<dbReference type="GO" id="GO:0004712">
    <property type="term" value="F:protein serine/threonine/tyrosine kinase activity"/>
    <property type="evidence" value="ECO:0007669"/>
    <property type="project" value="UniProtKB-EC"/>
</dbReference>
<evidence type="ECO:0000313" key="8">
    <source>
        <dbReference type="EMBL" id="KAK7828244.1"/>
    </source>
</evidence>
<evidence type="ECO:0000256" key="6">
    <source>
        <dbReference type="ARBA" id="ARBA00022840"/>
    </source>
</evidence>
<protein>
    <recommendedName>
        <fullName evidence="1">dual-specificity kinase</fullName>
        <ecNumber evidence="1">2.7.12.1</ecNumber>
    </recommendedName>
</protein>
<evidence type="ECO:0000256" key="3">
    <source>
        <dbReference type="ARBA" id="ARBA00022679"/>
    </source>
</evidence>
<dbReference type="GO" id="GO:0005524">
    <property type="term" value="F:ATP binding"/>
    <property type="evidence" value="ECO:0007669"/>
    <property type="project" value="UniProtKB-KW"/>
</dbReference>
<evidence type="ECO:0000256" key="7">
    <source>
        <dbReference type="ARBA" id="ARBA00023137"/>
    </source>
</evidence>
<keyword evidence="2" id="KW-0723">Serine/threonine-protein kinase</keyword>
<evidence type="ECO:0000256" key="5">
    <source>
        <dbReference type="ARBA" id="ARBA00022777"/>
    </source>
</evidence>
<name>A0AAW0JMR3_MYOGA</name>
<keyword evidence="5" id="KW-0418">Kinase</keyword>
<proteinExistence type="predicted"/>
<dbReference type="GO" id="GO:0004713">
    <property type="term" value="F:protein tyrosine kinase activity"/>
    <property type="evidence" value="ECO:0007669"/>
    <property type="project" value="UniProtKB-KW"/>
</dbReference>
<keyword evidence="7" id="KW-0829">Tyrosine-protein kinase</keyword>
<evidence type="ECO:0000313" key="9">
    <source>
        <dbReference type="Proteomes" id="UP001488838"/>
    </source>
</evidence>
<organism evidence="8 9">
    <name type="scientific">Myodes glareolus</name>
    <name type="common">Bank vole</name>
    <name type="synonym">Clethrionomys glareolus</name>
    <dbReference type="NCBI Taxonomy" id="447135"/>
    <lineage>
        <taxon>Eukaryota</taxon>
        <taxon>Metazoa</taxon>
        <taxon>Chordata</taxon>
        <taxon>Craniata</taxon>
        <taxon>Vertebrata</taxon>
        <taxon>Euteleostomi</taxon>
        <taxon>Mammalia</taxon>
        <taxon>Eutheria</taxon>
        <taxon>Euarchontoglires</taxon>
        <taxon>Glires</taxon>
        <taxon>Rodentia</taxon>
        <taxon>Myomorpha</taxon>
        <taxon>Muroidea</taxon>
        <taxon>Cricetidae</taxon>
        <taxon>Arvicolinae</taxon>
        <taxon>Myodes</taxon>
    </lineage>
</organism>
<dbReference type="AlphaFoldDB" id="A0AAW0JMR3"/>
<dbReference type="EC" id="2.7.12.1" evidence="1"/>
<dbReference type="InterPro" id="IPR051175">
    <property type="entry name" value="CLK_kinases"/>
</dbReference>
<evidence type="ECO:0000256" key="1">
    <source>
        <dbReference type="ARBA" id="ARBA00013203"/>
    </source>
</evidence>
<evidence type="ECO:0000256" key="2">
    <source>
        <dbReference type="ARBA" id="ARBA00022527"/>
    </source>
</evidence>
<dbReference type="GO" id="GO:0005634">
    <property type="term" value="C:nucleus"/>
    <property type="evidence" value="ECO:0007669"/>
    <property type="project" value="TreeGrafter"/>
</dbReference>
<keyword evidence="4" id="KW-0547">Nucleotide-binding</keyword>